<dbReference type="Pfam" id="PF13715">
    <property type="entry name" value="CarbopepD_reg_2"/>
    <property type="match status" value="1"/>
</dbReference>
<dbReference type="Gene3D" id="1.50.10.20">
    <property type="match status" value="1"/>
</dbReference>
<dbReference type="SMART" id="SM01360">
    <property type="entry name" value="A2M"/>
    <property type="match status" value="1"/>
</dbReference>
<dbReference type="InterPro" id="IPR039426">
    <property type="entry name" value="TonB-dep_rcpt-like"/>
</dbReference>
<keyword evidence="1" id="KW-0998">Cell outer membrane</keyword>
<dbReference type="InterPro" id="IPR037066">
    <property type="entry name" value="Plug_dom_sf"/>
</dbReference>
<feature type="domain" description="Alpha-2-macroglobulin" evidence="3">
    <location>
        <begin position="1293"/>
        <end position="1383"/>
    </location>
</feature>
<dbReference type="EMBL" id="SNYC01000005">
    <property type="protein sequence ID" value="TDQ08514.1"/>
    <property type="molecule type" value="Genomic_DNA"/>
</dbReference>
<organism evidence="4 5">
    <name type="scientific">Pedobacter metabolipauper</name>
    <dbReference type="NCBI Taxonomy" id="425513"/>
    <lineage>
        <taxon>Bacteria</taxon>
        <taxon>Pseudomonadati</taxon>
        <taxon>Bacteroidota</taxon>
        <taxon>Sphingobacteriia</taxon>
        <taxon>Sphingobacteriales</taxon>
        <taxon>Sphingobacteriaceae</taxon>
        <taxon>Pedobacter</taxon>
    </lineage>
</organism>
<proteinExistence type="inferred from homology"/>
<dbReference type="InterPro" id="IPR041246">
    <property type="entry name" value="Bact_MG10"/>
</dbReference>
<keyword evidence="5" id="KW-1185">Reference proteome</keyword>
<dbReference type="InterPro" id="IPR051802">
    <property type="entry name" value="YfhM-like"/>
</dbReference>
<keyword evidence="2" id="KW-0732">Signal</keyword>
<dbReference type="InterPro" id="IPR001599">
    <property type="entry name" value="Macroglobln_a2"/>
</dbReference>
<dbReference type="PANTHER" id="PTHR40094:SF1">
    <property type="entry name" value="UBIQUITIN DOMAIN-CONTAINING PROTEIN"/>
    <property type="match status" value="1"/>
</dbReference>
<sequence length="1942" mass="222302">MKRLFTLALLLSIITSVFAQTKLSSSRTSGYYTYIYKLTDPETFKIASESKSVIKDDFLHTLVDSFYVDQKKRVARKLPYGNYLYVTAVKNELVYRLEPVSNVNLQFVNNNKDFQFAVTDVKGNLIPDAEVILGKGKKVKYDQKSKLYITGFKPGETVITVKYKGLSSYFTHDADDEDDDYKPYKKPFSFKRFFNSVLGLNTQSTPKYTGYMVFNKPKYKPLDTVKFKAYLVTKKGKAIYNKPLQVELQTESGNANKILTTLNPYREGGYEYSFLLADSLNLKLDRNYTIYLKEKDGKDWKSVYSKGFNYEDYELKSVNFSVRTDQQEHRPGSPVVFYMKGTDENDLAVPDGRVEVFVRANHVSKFYTDQIFVRDSLWRTDLKLDPTGETKLILPDSIFPKTNLNFTVDFTFLNSNNERRTESKSLSYLYENKVIKTSFKKDSLYIDYQVDGKSIPEKAKITTAYINRDDEDSVMVLLPAAIKVDYTANDYFIKTANGFTESVFMDDFDPTLTVGGFRTKDSLQVTVGNEHKIPFWYTVFSGDQVILRGYTNTLDTSVKYTSSKIAYVKISYFWDEEERRAETSIGYASTFLNVQLVAPQVVYPGQTVNMKVKVSDVDLKPIPGTDVTAFAYTSKFNTSSSVRLPYFGKNYRIRKQKPIVETDDVSTSGSMELNWDKWGKELNLDTIEYYKFSQTRDLYEMQEDAKDAMTVVAPFVVKDGKMVPVHVVYIDEVPVFFDQAHQLKRYAFKIQPGMHTIRLRTSGNMLTLNNYKFAEGKKTILSIAADVVNPKAQVTIAPDSLTDHEASELTKYMIRITDNFMNERSVITAGSVSHLLNPPPFRTGESDLLVGPFQENYLNIAYGSIRENFIKEPGYTYTFLPKLLKQKSYSSKFGFTTKFDNKQQQYLDYKEYPLVSGEIDHIWNEYLNLRSRTTILFRNYGSYTPTSGRLMMELDTAIANKMPYVKNILIYKYDDPAFLKIWRGSDSDFLSLEQGKYRVLYLFKDNRYFIQEPVEIKRNGVNYFKWSVVNIKPADRLSIDIDQQIKSVDIGRSSEYFVGETIIENLNKTYFDPSMLIYKMSGRVIDGKDKTPLWGATVKIRGLNRIVTADEKGEFEIRVPKNGRIVISYLGYDSHEVVVHNGNVGEIPLRQMSNSLNEVVVVGYGTQKKESLTGSITTISQNLSGMLAGRVAGVSVKSFSEASFMIRGINSTSAKKPLVIVDGIPYDGDVSGLDASLIGEISILKDADATAIYGSRGANGVIIVKTKSGNMQATATGELVTQQQTMRTNFSDYAIWQPKLLTDENGIAEFTVKFPDDITNWTTRLIAMNGKKQNGQHETSIKSFKNLSANFVSPQFAIIGDSIRVIGKLMNYNPFEESVTRKFSYNDLEILNGLKKIKNAVIDTMAIVAKSIGNPSNADSLKFEYTLKKDNGYFDGEIRKIPLLQAGVLETKGYFDALLRDTAVTYNFDASLGKVTLHAEASVFPVLLDEIEKLKRYEYLCNEQIASKLKSLLLEKTVRSYLGESFKEEKNIKELIKKLQNNKRPEGTWGWWQNSNEEIWISLHVVEALLQAQKQGYAVTLNKDQLYNYLVNKLADRKNIDQIHAVRLLNLLNDKYYIKDWVTAIEQQTAQREKAAAVEQQRYPERKPVYKTPLYDQLQMMQLRQKAGMAVDIKWLLDLKKSTMFGNSYWGEELNQFWDNSIQNTLLAYQILKAERKYNNELDRILRYFLEQRKDGQWRNTYESSLILETILPDLMISRQRPEPPSISLNHTEKVTVFPYHKTIEPAKLIVEKNGNAPVYFTAYQQFNNPKPAKVSKEFTVTTAFNQNGTVVRQLKAGVLTNLKVNVTVSADADYVMIEIPIPAGCSYENKMTSFWGIETHREYFKHKTSIFCTKLKKGEYTFNIQLMPRYSGNYVLNPAKAEMMYFPVFYGREGLKRVTVN</sequence>
<name>A0A4V3D107_9SPHI</name>
<evidence type="ECO:0000313" key="5">
    <source>
        <dbReference type="Proteomes" id="UP000295620"/>
    </source>
</evidence>
<dbReference type="InterPro" id="IPR012910">
    <property type="entry name" value="Plug_dom"/>
</dbReference>
<evidence type="ECO:0000313" key="4">
    <source>
        <dbReference type="EMBL" id="TDQ08514.1"/>
    </source>
</evidence>
<dbReference type="RefSeq" id="WP_133576873.1">
    <property type="nucleotide sequence ID" value="NZ_SNYC01000005.1"/>
</dbReference>
<dbReference type="InterPro" id="IPR008930">
    <property type="entry name" value="Terpenoid_cyclase/PrenylTrfase"/>
</dbReference>
<comment type="caution">
    <text evidence="4">The sequence shown here is derived from an EMBL/GenBank/DDBJ whole genome shotgun (WGS) entry which is preliminary data.</text>
</comment>
<protein>
    <submittedName>
        <fullName evidence="4">TonB-dependent SusC/RagA subfamily outer membrane receptor</fullName>
    </submittedName>
</protein>
<dbReference type="InterPro" id="IPR008969">
    <property type="entry name" value="CarboxyPept-like_regulatory"/>
</dbReference>
<evidence type="ECO:0000256" key="1">
    <source>
        <dbReference type="PROSITE-ProRule" id="PRU01360"/>
    </source>
</evidence>
<dbReference type="OrthoDB" id="9767116at2"/>
<keyword evidence="1" id="KW-0812">Transmembrane</keyword>
<comment type="similarity">
    <text evidence="1">Belongs to the TonB-dependent receptor family.</text>
</comment>
<dbReference type="SUPFAM" id="SSF56935">
    <property type="entry name" value="Porins"/>
    <property type="match status" value="1"/>
</dbReference>
<dbReference type="Proteomes" id="UP000295620">
    <property type="component" value="Unassembled WGS sequence"/>
</dbReference>
<gene>
    <name evidence="4" type="ORF">ATK78_3030</name>
</gene>
<dbReference type="Gene3D" id="2.20.130.20">
    <property type="match status" value="1"/>
</dbReference>
<dbReference type="NCBIfam" id="TIGR04057">
    <property type="entry name" value="SusC_RagA_signa"/>
    <property type="match status" value="1"/>
</dbReference>
<evidence type="ECO:0000259" key="3">
    <source>
        <dbReference type="SMART" id="SM01360"/>
    </source>
</evidence>
<dbReference type="Pfam" id="PF07715">
    <property type="entry name" value="Plug"/>
    <property type="match status" value="1"/>
</dbReference>
<dbReference type="Gene3D" id="2.170.130.10">
    <property type="entry name" value="TonB-dependent receptor, plug domain"/>
    <property type="match status" value="1"/>
</dbReference>
<feature type="chain" id="PRO_5020629628" evidence="2">
    <location>
        <begin position="20"/>
        <end position="1942"/>
    </location>
</feature>
<reference evidence="4 5" key="1">
    <citation type="submission" date="2019-03" db="EMBL/GenBank/DDBJ databases">
        <title>Genomic Encyclopedia of Archaeal and Bacterial Type Strains, Phase II (KMG-II): from individual species to whole genera.</title>
        <authorList>
            <person name="Goeker M."/>
        </authorList>
    </citation>
    <scope>NUCLEOTIDE SEQUENCE [LARGE SCALE GENOMIC DNA]</scope>
    <source>
        <strain evidence="4 5">DSM 19035</strain>
    </source>
</reference>
<keyword evidence="1" id="KW-0813">Transport</keyword>
<dbReference type="GO" id="GO:0009279">
    <property type="term" value="C:cell outer membrane"/>
    <property type="evidence" value="ECO:0007669"/>
    <property type="project" value="UniProtKB-SubCell"/>
</dbReference>
<accession>A0A4V3D107</accession>
<dbReference type="Pfam" id="PF00207">
    <property type="entry name" value="A2M"/>
    <property type="match status" value="1"/>
</dbReference>
<dbReference type="Gene3D" id="2.60.40.1930">
    <property type="match status" value="1"/>
</dbReference>
<dbReference type="InterPro" id="IPR023997">
    <property type="entry name" value="TonB-dep_OMP_SusC/RagA_CS"/>
</dbReference>
<dbReference type="PANTHER" id="PTHR40094">
    <property type="entry name" value="ALPHA-2-MACROGLOBULIN HOMOLOG"/>
    <property type="match status" value="1"/>
</dbReference>
<evidence type="ECO:0000256" key="2">
    <source>
        <dbReference type="SAM" id="SignalP"/>
    </source>
</evidence>
<feature type="signal peptide" evidence="2">
    <location>
        <begin position="1"/>
        <end position="19"/>
    </location>
</feature>
<dbReference type="GO" id="GO:0004866">
    <property type="term" value="F:endopeptidase inhibitor activity"/>
    <property type="evidence" value="ECO:0007669"/>
    <property type="project" value="InterPro"/>
</dbReference>
<keyword evidence="4" id="KW-0675">Receptor</keyword>
<dbReference type="SUPFAM" id="SSF48239">
    <property type="entry name" value="Terpenoid cyclases/Protein prenyltransferases"/>
    <property type="match status" value="1"/>
</dbReference>
<dbReference type="SUPFAM" id="SSF49464">
    <property type="entry name" value="Carboxypeptidase regulatory domain-like"/>
    <property type="match status" value="1"/>
</dbReference>
<dbReference type="PROSITE" id="PS52016">
    <property type="entry name" value="TONB_DEPENDENT_REC_3"/>
    <property type="match status" value="1"/>
</dbReference>
<comment type="subcellular location">
    <subcellularLocation>
        <location evidence="1">Cell outer membrane</location>
        <topology evidence="1">Multi-pass membrane protein</topology>
    </subcellularLocation>
</comment>
<dbReference type="Pfam" id="PF17973">
    <property type="entry name" value="bMG10"/>
    <property type="match status" value="1"/>
</dbReference>
<dbReference type="Gene3D" id="2.60.40.1120">
    <property type="entry name" value="Carboxypeptidase-like, regulatory domain"/>
    <property type="match status" value="1"/>
</dbReference>
<keyword evidence="1" id="KW-0472">Membrane</keyword>
<keyword evidence="1" id="KW-1134">Transmembrane beta strand</keyword>